<name>A0A0F9P594_9ZZZZ</name>
<keyword evidence="1" id="KW-0812">Transmembrane</keyword>
<accession>A0A0F9P594</accession>
<reference evidence="2" key="1">
    <citation type="journal article" date="2015" name="Nature">
        <title>Complex archaea that bridge the gap between prokaryotes and eukaryotes.</title>
        <authorList>
            <person name="Spang A."/>
            <person name="Saw J.H."/>
            <person name="Jorgensen S.L."/>
            <person name="Zaremba-Niedzwiedzka K."/>
            <person name="Martijn J."/>
            <person name="Lind A.E."/>
            <person name="van Eijk R."/>
            <person name="Schleper C."/>
            <person name="Guy L."/>
            <person name="Ettema T.J."/>
        </authorList>
    </citation>
    <scope>NUCLEOTIDE SEQUENCE</scope>
</reference>
<evidence type="ECO:0000313" key="2">
    <source>
        <dbReference type="EMBL" id="KKM96225.1"/>
    </source>
</evidence>
<feature type="transmembrane region" description="Helical" evidence="1">
    <location>
        <begin position="36"/>
        <end position="59"/>
    </location>
</feature>
<gene>
    <name evidence="2" type="ORF">LCGC14_1180250</name>
</gene>
<proteinExistence type="predicted"/>
<sequence length="95" mass="10220">MFQAVGLTLLCAGVIATCLCYRGETLDQLLGSSSFRFHWSVAFIVTAALLVYVGGLAAVTGSTQLVPTLTVYRKVMVFVLIAVFLLIALFLTRTS</sequence>
<dbReference type="EMBL" id="LAZR01005908">
    <property type="protein sequence ID" value="KKM96225.1"/>
    <property type="molecule type" value="Genomic_DNA"/>
</dbReference>
<evidence type="ECO:0000256" key="1">
    <source>
        <dbReference type="SAM" id="Phobius"/>
    </source>
</evidence>
<keyword evidence="1" id="KW-0472">Membrane</keyword>
<comment type="caution">
    <text evidence="2">The sequence shown here is derived from an EMBL/GenBank/DDBJ whole genome shotgun (WGS) entry which is preliminary data.</text>
</comment>
<feature type="transmembrane region" description="Helical" evidence="1">
    <location>
        <begin position="71"/>
        <end position="91"/>
    </location>
</feature>
<organism evidence="2">
    <name type="scientific">marine sediment metagenome</name>
    <dbReference type="NCBI Taxonomy" id="412755"/>
    <lineage>
        <taxon>unclassified sequences</taxon>
        <taxon>metagenomes</taxon>
        <taxon>ecological metagenomes</taxon>
    </lineage>
</organism>
<dbReference type="AlphaFoldDB" id="A0A0F9P594"/>
<protein>
    <submittedName>
        <fullName evidence="2">Uncharacterized protein</fullName>
    </submittedName>
</protein>
<keyword evidence="1" id="KW-1133">Transmembrane helix</keyword>